<dbReference type="InterPro" id="IPR050593">
    <property type="entry name" value="LovG"/>
</dbReference>
<dbReference type="PANTHER" id="PTHR48070:SF4">
    <property type="entry name" value="ESTERASE ALNB"/>
    <property type="match status" value="1"/>
</dbReference>
<proteinExistence type="predicted"/>
<dbReference type="EMBL" id="QGMG01000606">
    <property type="protein sequence ID" value="TVY52464.1"/>
    <property type="molecule type" value="Genomic_DNA"/>
</dbReference>
<dbReference type="PANTHER" id="PTHR48070">
    <property type="entry name" value="ESTERASE OVCA2"/>
    <property type="match status" value="1"/>
</dbReference>
<name>A0A7D8UPI2_9HELO</name>
<comment type="caution">
    <text evidence="3">The sequence shown here is derived from an EMBL/GenBank/DDBJ whole genome shotgun (WGS) entry which is preliminary data.</text>
</comment>
<dbReference type="InterPro" id="IPR005645">
    <property type="entry name" value="FSH-like_dom"/>
</dbReference>
<dbReference type="InterPro" id="IPR029058">
    <property type="entry name" value="AB_hydrolase_fold"/>
</dbReference>
<accession>A0A7D8UPI2</accession>
<evidence type="ECO:0000256" key="1">
    <source>
        <dbReference type="ARBA" id="ARBA00022801"/>
    </source>
</evidence>
<dbReference type="OrthoDB" id="2094269at2759"/>
<dbReference type="Proteomes" id="UP000481288">
    <property type="component" value="Unassembled WGS sequence"/>
</dbReference>
<evidence type="ECO:0000313" key="4">
    <source>
        <dbReference type="Proteomes" id="UP000481288"/>
    </source>
</evidence>
<evidence type="ECO:0000313" key="3">
    <source>
        <dbReference type="EMBL" id="TVY52464.1"/>
    </source>
</evidence>
<reference evidence="3 4" key="1">
    <citation type="submission" date="2018-05" db="EMBL/GenBank/DDBJ databases">
        <title>Whole genome sequencing for identification of molecular markers to develop diagnostic detection tools for the regulated plant pathogen Lachnellula willkommii.</title>
        <authorList>
            <person name="Giroux E."/>
            <person name="Bilodeau G."/>
        </authorList>
    </citation>
    <scope>NUCLEOTIDE SEQUENCE [LARGE SCALE GENOMIC DNA]</scope>
    <source>
        <strain evidence="3 4">CBS 625.97</strain>
    </source>
</reference>
<keyword evidence="1 3" id="KW-0378">Hydrolase</keyword>
<protein>
    <submittedName>
        <fullName evidence="3">Putative hydrolase</fullName>
    </submittedName>
</protein>
<evidence type="ECO:0000259" key="2">
    <source>
        <dbReference type="Pfam" id="PF03959"/>
    </source>
</evidence>
<organism evidence="3 4">
    <name type="scientific">Lachnellula cervina</name>
    <dbReference type="NCBI Taxonomy" id="1316786"/>
    <lineage>
        <taxon>Eukaryota</taxon>
        <taxon>Fungi</taxon>
        <taxon>Dikarya</taxon>
        <taxon>Ascomycota</taxon>
        <taxon>Pezizomycotina</taxon>
        <taxon>Leotiomycetes</taxon>
        <taxon>Helotiales</taxon>
        <taxon>Lachnaceae</taxon>
        <taxon>Lachnellula</taxon>
    </lineage>
</organism>
<dbReference type="GO" id="GO:0005737">
    <property type="term" value="C:cytoplasm"/>
    <property type="evidence" value="ECO:0007669"/>
    <property type="project" value="TreeGrafter"/>
</dbReference>
<dbReference type="SUPFAM" id="SSF53474">
    <property type="entry name" value="alpha/beta-Hydrolases"/>
    <property type="match status" value="1"/>
</dbReference>
<sequence>MEHYHTFDFVEGTILCPAAPEIKAFFSPNDQYFQYYEPSAASILLAFAQLSQYIVEEGPFDGVIAFSQGAALVSAYLIQISNKQKFRPKPFRCAIFLSGARPYDPQALAEGRVEFFEPKGTQSTIVLPTTHIWGSRDASFREQSEALSALCDEGQREVYIHGQGHEIPGSRAHDDLQGCVRAIRRTIEKATN</sequence>
<gene>
    <name evidence="3" type="ORF">LCER1_G007005</name>
</gene>
<feature type="domain" description="Serine hydrolase" evidence="2">
    <location>
        <begin position="3"/>
        <end position="173"/>
    </location>
</feature>
<dbReference type="GO" id="GO:0016787">
    <property type="term" value="F:hydrolase activity"/>
    <property type="evidence" value="ECO:0007669"/>
    <property type="project" value="UniProtKB-KW"/>
</dbReference>
<dbReference type="Pfam" id="PF03959">
    <property type="entry name" value="FSH1"/>
    <property type="match status" value="1"/>
</dbReference>
<dbReference type="Gene3D" id="3.40.50.1820">
    <property type="entry name" value="alpha/beta hydrolase"/>
    <property type="match status" value="1"/>
</dbReference>
<dbReference type="GO" id="GO:0005634">
    <property type="term" value="C:nucleus"/>
    <property type="evidence" value="ECO:0007669"/>
    <property type="project" value="TreeGrafter"/>
</dbReference>
<dbReference type="AlphaFoldDB" id="A0A7D8UPI2"/>
<dbReference type="GO" id="GO:0019748">
    <property type="term" value="P:secondary metabolic process"/>
    <property type="evidence" value="ECO:0007669"/>
    <property type="project" value="TreeGrafter"/>
</dbReference>
<keyword evidence="4" id="KW-1185">Reference proteome</keyword>